<feature type="region of interest" description="Disordered" evidence="2">
    <location>
        <begin position="1"/>
        <end position="125"/>
    </location>
</feature>
<keyword evidence="5" id="KW-1185">Reference proteome</keyword>
<dbReference type="Proteomes" id="UP000314011">
    <property type="component" value="Unassembled WGS sequence"/>
</dbReference>
<dbReference type="AlphaFoldDB" id="A0A5C5GA60"/>
<dbReference type="EMBL" id="VFFF01000002">
    <property type="protein sequence ID" value="TNY31443.1"/>
    <property type="molecule type" value="Genomic_DNA"/>
</dbReference>
<dbReference type="GO" id="GO:0005886">
    <property type="term" value="C:plasma membrane"/>
    <property type="evidence" value="ECO:0007669"/>
    <property type="project" value="TreeGrafter"/>
</dbReference>
<keyword evidence="1" id="KW-0175">Coiled coil</keyword>
<feature type="compositionally biased region" description="Low complexity" evidence="2">
    <location>
        <begin position="74"/>
        <end position="95"/>
    </location>
</feature>
<name>A0A5C5GA60_9RHOB</name>
<dbReference type="PANTHER" id="PTHR32309:SF13">
    <property type="entry name" value="FERRIC ENTEROBACTIN TRANSPORT PROTEIN FEPE"/>
    <property type="match status" value="1"/>
</dbReference>
<feature type="compositionally biased region" description="Low complexity" evidence="2">
    <location>
        <begin position="41"/>
        <end position="58"/>
    </location>
</feature>
<keyword evidence="3" id="KW-1133">Transmembrane helix</keyword>
<proteinExistence type="predicted"/>
<dbReference type="RefSeq" id="WP_140196429.1">
    <property type="nucleotide sequence ID" value="NZ_CP065915.1"/>
</dbReference>
<comment type="caution">
    <text evidence="4">The sequence shown here is derived from an EMBL/GenBank/DDBJ whole genome shotgun (WGS) entry which is preliminary data.</text>
</comment>
<feature type="transmembrane region" description="Helical" evidence="3">
    <location>
        <begin position="251"/>
        <end position="274"/>
    </location>
</feature>
<feature type="compositionally biased region" description="Basic residues" evidence="2">
    <location>
        <begin position="1"/>
        <end position="14"/>
    </location>
</feature>
<evidence type="ECO:0000313" key="4">
    <source>
        <dbReference type="EMBL" id="TNY31443.1"/>
    </source>
</evidence>
<reference evidence="4 5" key="1">
    <citation type="submission" date="2019-06" db="EMBL/GenBank/DDBJ databases">
        <title>Genome of new Rhodobacteraceae sp. SM1903.</title>
        <authorList>
            <person name="Ren X."/>
        </authorList>
    </citation>
    <scope>NUCLEOTIDE SEQUENCE [LARGE SCALE GENOMIC DNA]</scope>
    <source>
        <strain evidence="4 5">SM1903</strain>
    </source>
</reference>
<evidence type="ECO:0000256" key="2">
    <source>
        <dbReference type="SAM" id="MobiDB-lite"/>
    </source>
</evidence>
<evidence type="ECO:0000256" key="3">
    <source>
        <dbReference type="SAM" id="Phobius"/>
    </source>
</evidence>
<evidence type="ECO:0000313" key="5">
    <source>
        <dbReference type="Proteomes" id="UP000314011"/>
    </source>
</evidence>
<dbReference type="GO" id="GO:0004713">
    <property type="term" value="F:protein tyrosine kinase activity"/>
    <property type="evidence" value="ECO:0007669"/>
    <property type="project" value="TreeGrafter"/>
</dbReference>
<dbReference type="InterPro" id="IPR050445">
    <property type="entry name" value="Bact_polysacc_biosynth/exp"/>
</dbReference>
<sequence length="613" mass="67060">MTTKPKARKFRIRRGVGPGAGAAAAAPAADPVDETDESPEQAARQQQANRQRPRVVAQSEETGGDVVDQEPTRQEQPARQQPPARQNAAQNPGQGREVKTDETPNRTLEGAVDSANQTAAEDDIDAIRREGLTGRQLRMARRVAQKQGMAVTSDFDAVRQLRKAGIDPFQRSSVLELVVPDGAQLADGAGGGNPNHQLPQTVPAGRNTLPARAKKAQLPSTDVGNPSAMQAGMLEVAKIQKQLAARRRRKIAFMLVRLLLFIGVPTFAAGWYFYNVATPMYATNSEVVIQQAEASGAAGGLGSLFQGTSMATQQDSIAVQSYLASREAMLRLDEEHGFREAFSEEHVDPLQSLPVDATNEETYDVYQKRVKVSYDPTEGILRMEVVAPDPQKSEQFASALVGYAEEQVDRLTQRLREDQMAGARESYENAEARRQESLGELLRLQQDLETIDPAGETSARTAQIAGLQTRRQELQLELQNRLAVRRPNESQVAALETEISNIDALIAEIQENAVSTADGQASQAEKNTQLRLAEENYAFQNVLVQQAMQSMESAQIEANRQVRYLSLSVAPVAPDQPTYPRAFEDTLLAFLIFSGIYLMVSITGSILREQVGS</sequence>
<protein>
    <submittedName>
        <fullName evidence="4">Capsule biosynthesis protein</fullName>
    </submittedName>
</protein>
<keyword evidence="3" id="KW-0472">Membrane</keyword>
<gene>
    <name evidence="4" type="ORF">FHY64_15620</name>
</gene>
<feature type="transmembrane region" description="Helical" evidence="3">
    <location>
        <begin position="587"/>
        <end position="607"/>
    </location>
</feature>
<feature type="compositionally biased region" description="Low complexity" evidence="2">
    <location>
        <begin position="21"/>
        <end position="30"/>
    </location>
</feature>
<dbReference type="OrthoDB" id="7810642at2"/>
<organism evidence="4 5">
    <name type="scientific">Pelagovum pacificum</name>
    <dbReference type="NCBI Taxonomy" id="2588711"/>
    <lineage>
        <taxon>Bacteria</taxon>
        <taxon>Pseudomonadati</taxon>
        <taxon>Pseudomonadota</taxon>
        <taxon>Alphaproteobacteria</taxon>
        <taxon>Rhodobacterales</taxon>
        <taxon>Paracoccaceae</taxon>
        <taxon>Pelagovum</taxon>
    </lineage>
</organism>
<keyword evidence="3" id="KW-0812">Transmembrane</keyword>
<accession>A0A5C5GA60</accession>
<dbReference type="PANTHER" id="PTHR32309">
    <property type="entry name" value="TYROSINE-PROTEIN KINASE"/>
    <property type="match status" value="1"/>
</dbReference>
<evidence type="ECO:0000256" key="1">
    <source>
        <dbReference type="SAM" id="Coils"/>
    </source>
</evidence>
<feature type="coiled-coil region" evidence="1">
    <location>
        <begin position="420"/>
        <end position="447"/>
    </location>
</feature>